<keyword evidence="3 4" id="KW-0732">Signal</keyword>
<dbReference type="InterPro" id="IPR038404">
    <property type="entry name" value="TRAP_DctP_sf"/>
</dbReference>
<dbReference type="PANTHER" id="PTHR33376">
    <property type="match status" value="1"/>
</dbReference>
<dbReference type="InterPro" id="IPR018389">
    <property type="entry name" value="DctP_fam"/>
</dbReference>
<dbReference type="KEGG" id="cpor:BED41_11690"/>
<evidence type="ECO:0000256" key="1">
    <source>
        <dbReference type="ARBA" id="ARBA00009023"/>
    </source>
</evidence>
<sequence>MKKYLSLLVAAILILSSSTLLMGTAEAAKYRLASMYATDNYVVRALTRMADRVREQTNGEVDIVIYPSDQLGNYENCYQEVMRGTIDMIGNYPSSRFNKKFELGSVPGLTLSDEQAKKLLSKGSPMHKFLEKCYDENGVVYIGSYLDAIMYCNIGKERKIRDPFAVGDKKGLTVRVVPVAAWRAFYTNMGYSVATIPWAEIFSSLQTGIIDADTGMNTEQAVASLGEILGAHVQYQGASVVVVNDLCISKKTWNKFDDKTKQIIVDAFEAEREQEWQDAIGAYYRDLETMKTKLGMTIYTPTPEQVKAIHEVAVKYCWPEAEKVVGKDIFNDINAFLGND</sequence>
<dbReference type="Gene3D" id="3.40.190.170">
    <property type="entry name" value="Bacterial extracellular solute-binding protein, family 7"/>
    <property type="match status" value="1"/>
</dbReference>
<keyword evidence="2" id="KW-0813">Transport</keyword>
<dbReference type="STRING" id="1197717.BED41_11690"/>
<dbReference type="OrthoDB" id="9815946at2"/>
<evidence type="ECO:0000313" key="5">
    <source>
        <dbReference type="EMBL" id="ANZ45679.1"/>
    </source>
</evidence>
<feature type="signal peptide" evidence="4">
    <location>
        <begin position="1"/>
        <end position="22"/>
    </location>
</feature>
<dbReference type="Proteomes" id="UP000093044">
    <property type="component" value="Chromosome"/>
</dbReference>
<organism evidence="5 6">
    <name type="scientific">Cloacibacillus porcorum</name>
    <dbReference type="NCBI Taxonomy" id="1197717"/>
    <lineage>
        <taxon>Bacteria</taxon>
        <taxon>Thermotogati</taxon>
        <taxon>Synergistota</taxon>
        <taxon>Synergistia</taxon>
        <taxon>Synergistales</taxon>
        <taxon>Synergistaceae</taxon>
        <taxon>Cloacibacillus</taxon>
    </lineage>
</organism>
<dbReference type="RefSeq" id="WP_066746440.1">
    <property type="nucleotide sequence ID" value="NZ_CP016757.1"/>
</dbReference>
<dbReference type="PANTHER" id="PTHR33376:SF7">
    <property type="entry name" value="C4-DICARBOXYLATE-BINDING PROTEIN DCTB"/>
    <property type="match status" value="1"/>
</dbReference>
<accession>A0A1B2I6S8</accession>
<name>A0A1B2I6S8_9BACT</name>
<evidence type="ECO:0000256" key="2">
    <source>
        <dbReference type="ARBA" id="ARBA00022448"/>
    </source>
</evidence>
<dbReference type="GeneID" id="83058508"/>
<keyword evidence="6" id="KW-1185">Reference proteome</keyword>
<evidence type="ECO:0000313" key="6">
    <source>
        <dbReference type="Proteomes" id="UP000093044"/>
    </source>
</evidence>
<evidence type="ECO:0000256" key="3">
    <source>
        <dbReference type="ARBA" id="ARBA00022729"/>
    </source>
</evidence>
<reference evidence="5" key="1">
    <citation type="submission" date="2016-08" db="EMBL/GenBank/DDBJ databases">
        <title>Complete genome of Cloacibacillus porcorum.</title>
        <authorList>
            <person name="Looft T."/>
            <person name="Bayles D.O."/>
            <person name="Alt D.P."/>
        </authorList>
    </citation>
    <scope>NUCLEOTIDE SEQUENCE [LARGE SCALE GENOMIC DNA]</scope>
    <source>
        <strain evidence="5">CL-84</strain>
    </source>
</reference>
<dbReference type="AlphaFoldDB" id="A0A1B2I6S8"/>
<proteinExistence type="inferred from homology"/>
<gene>
    <name evidence="5" type="ORF">BED41_11690</name>
</gene>
<dbReference type="GO" id="GO:0055085">
    <property type="term" value="P:transmembrane transport"/>
    <property type="evidence" value="ECO:0007669"/>
    <property type="project" value="InterPro"/>
</dbReference>
<evidence type="ECO:0008006" key="7">
    <source>
        <dbReference type="Google" id="ProtNLM"/>
    </source>
</evidence>
<protein>
    <recommendedName>
        <fullName evidence="7">C4-dicarboxylate ABC transporter substrate-binding protein</fullName>
    </recommendedName>
</protein>
<dbReference type="EMBL" id="CP016757">
    <property type="protein sequence ID" value="ANZ45679.1"/>
    <property type="molecule type" value="Genomic_DNA"/>
</dbReference>
<dbReference type="NCBIfam" id="NF037995">
    <property type="entry name" value="TRAP_S1"/>
    <property type="match status" value="1"/>
</dbReference>
<dbReference type="Pfam" id="PF03480">
    <property type="entry name" value="DctP"/>
    <property type="match status" value="1"/>
</dbReference>
<comment type="similarity">
    <text evidence="1">Belongs to the bacterial solute-binding protein 7 family.</text>
</comment>
<evidence type="ECO:0000256" key="4">
    <source>
        <dbReference type="SAM" id="SignalP"/>
    </source>
</evidence>
<feature type="chain" id="PRO_5008539011" description="C4-dicarboxylate ABC transporter substrate-binding protein" evidence="4">
    <location>
        <begin position="23"/>
        <end position="340"/>
    </location>
</feature>